<dbReference type="InterPro" id="IPR048503">
    <property type="entry name" value="NamZ_C"/>
</dbReference>
<evidence type="ECO:0000313" key="5">
    <source>
        <dbReference type="Proteomes" id="UP000318995"/>
    </source>
</evidence>
<evidence type="ECO:0000259" key="2">
    <source>
        <dbReference type="Pfam" id="PF07075"/>
    </source>
</evidence>
<feature type="domain" description="Peptidoglycan beta-N-acetylmuramidase NamZ N-terminal" evidence="2">
    <location>
        <begin position="76"/>
        <end position="285"/>
    </location>
</feature>
<gene>
    <name evidence="4" type="ORF">Pla111_26530</name>
</gene>
<protein>
    <recommendedName>
        <fullName evidence="6">DUF1343 domain-containing protein</fullName>
    </recommendedName>
</protein>
<dbReference type="Gene3D" id="3.90.1150.140">
    <property type="match status" value="1"/>
</dbReference>
<sequence precursor="true">MRLLVPSFIRLMASCRVVLAAAALSAAAPSAVAPLAIASEAAVVSEAKQPPVAERVVLGIDVLQREDYRLLRGKRVGLITNHTGLDSAGHSTADLFHNAEQVELVRLFGPEHGIRGELDQAQIADGVDEPTGLPVVSLYGPRRQPEPEHLAGLDVLVFDIQDIGCRFYTYISTMKLAMEAASQAGIDFVVLDRPNPIDGVTIEGPMLDADAESFVACHSLPLRHGMTTGELAQLIVADAQAAGPTENPLANVKLTVVRCEGWRRNETWEATGLVWTDPSPNMRRLSQALLYPGVGFLETTNVSVGRGTDTPFERFGAPWIDPAEFAAALNAEQTPGVRFVPRWFTPTSSKFAGERCGGVDLILIDTPSLDAVQGGLAMARTLALLYPNEWEHASLKRLLACETLHQAIVRGAPLDELCRISREGLDAFAARRQRALLYP</sequence>
<dbReference type="Proteomes" id="UP000318995">
    <property type="component" value="Unassembled WGS sequence"/>
</dbReference>
<feature type="signal peptide" evidence="1">
    <location>
        <begin position="1"/>
        <end position="33"/>
    </location>
</feature>
<comment type="caution">
    <text evidence="4">The sequence shown here is derived from an EMBL/GenBank/DDBJ whole genome shotgun (WGS) entry which is preliminary data.</text>
</comment>
<keyword evidence="1" id="KW-0732">Signal</keyword>
<dbReference type="PIRSF" id="PIRSF016719">
    <property type="entry name" value="UCP016719"/>
    <property type="match status" value="1"/>
</dbReference>
<dbReference type="GO" id="GO:0033922">
    <property type="term" value="F:peptidoglycan beta-N-acetylmuramidase activity"/>
    <property type="evidence" value="ECO:0007669"/>
    <property type="project" value="InterPro"/>
</dbReference>
<evidence type="ECO:0008006" key="6">
    <source>
        <dbReference type="Google" id="ProtNLM"/>
    </source>
</evidence>
<feature type="chain" id="PRO_5023127536" description="DUF1343 domain-containing protein" evidence="1">
    <location>
        <begin position="34"/>
        <end position="439"/>
    </location>
</feature>
<dbReference type="Pfam" id="PF20732">
    <property type="entry name" value="NamZ_C"/>
    <property type="match status" value="1"/>
</dbReference>
<dbReference type="InterPro" id="IPR048502">
    <property type="entry name" value="NamZ_N"/>
</dbReference>
<dbReference type="InterPro" id="IPR008302">
    <property type="entry name" value="NamZ"/>
</dbReference>
<reference evidence="4 5" key="1">
    <citation type="submission" date="2019-02" db="EMBL/GenBank/DDBJ databases">
        <title>Deep-cultivation of Planctomycetes and their phenomic and genomic characterization uncovers novel biology.</title>
        <authorList>
            <person name="Wiegand S."/>
            <person name="Jogler M."/>
            <person name="Boedeker C."/>
            <person name="Pinto D."/>
            <person name="Vollmers J."/>
            <person name="Rivas-Marin E."/>
            <person name="Kohn T."/>
            <person name="Peeters S.H."/>
            <person name="Heuer A."/>
            <person name="Rast P."/>
            <person name="Oberbeckmann S."/>
            <person name="Bunk B."/>
            <person name="Jeske O."/>
            <person name="Meyerdierks A."/>
            <person name="Storesund J.E."/>
            <person name="Kallscheuer N."/>
            <person name="Luecker S."/>
            <person name="Lage O.M."/>
            <person name="Pohl T."/>
            <person name="Merkel B.J."/>
            <person name="Hornburger P."/>
            <person name="Mueller R.-W."/>
            <person name="Bruemmer F."/>
            <person name="Labrenz M."/>
            <person name="Spormann A.M."/>
            <person name="Op Den Camp H."/>
            <person name="Overmann J."/>
            <person name="Amann R."/>
            <person name="Jetten M.S.M."/>
            <person name="Mascher T."/>
            <person name="Medema M.H."/>
            <person name="Devos D.P."/>
            <person name="Kaster A.-K."/>
            <person name="Ovreas L."/>
            <person name="Rohde M."/>
            <person name="Galperin M.Y."/>
            <person name="Jogler C."/>
        </authorList>
    </citation>
    <scope>NUCLEOTIDE SEQUENCE [LARGE SCALE GENOMIC DNA]</scope>
    <source>
        <strain evidence="4 5">Pla111</strain>
    </source>
</reference>
<proteinExistence type="predicted"/>
<keyword evidence="5" id="KW-1185">Reference proteome</keyword>
<dbReference type="PANTHER" id="PTHR42915:SF1">
    <property type="entry name" value="PEPTIDOGLYCAN BETA-N-ACETYLMURAMIDASE NAMZ"/>
    <property type="match status" value="1"/>
</dbReference>
<name>A0A5C5VWD3_9BACT</name>
<dbReference type="EMBL" id="SJPH01000006">
    <property type="protein sequence ID" value="TWT42680.1"/>
    <property type="molecule type" value="Genomic_DNA"/>
</dbReference>
<evidence type="ECO:0000256" key="1">
    <source>
        <dbReference type="SAM" id="SignalP"/>
    </source>
</evidence>
<organism evidence="4 5">
    <name type="scientific">Botrimarina hoheduenensis</name>
    <dbReference type="NCBI Taxonomy" id="2528000"/>
    <lineage>
        <taxon>Bacteria</taxon>
        <taxon>Pseudomonadati</taxon>
        <taxon>Planctomycetota</taxon>
        <taxon>Planctomycetia</taxon>
        <taxon>Pirellulales</taxon>
        <taxon>Lacipirellulaceae</taxon>
        <taxon>Botrimarina</taxon>
    </lineage>
</organism>
<dbReference type="AlphaFoldDB" id="A0A5C5VWD3"/>
<dbReference type="Gene3D" id="3.40.50.12170">
    <property type="entry name" value="Uncharacterised protein PF07075, DUF1343"/>
    <property type="match status" value="1"/>
</dbReference>
<dbReference type="Pfam" id="PF07075">
    <property type="entry name" value="NamZ_N"/>
    <property type="match status" value="1"/>
</dbReference>
<feature type="domain" description="Peptidoglycan beta-N-acetylmuramidase NamZ C-terminal" evidence="3">
    <location>
        <begin position="289"/>
        <end position="438"/>
    </location>
</feature>
<dbReference type="RefSeq" id="WP_231931021.1">
    <property type="nucleotide sequence ID" value="NZ_SJPH01000006.1"/>
</dbReference>
<evidence type="ECO:0000313" key="4">
    <source>
        <dbReference type="EMBL" id="TWT42680.1"/>
    </source>
</evidence>
<accession>A0A5C5VWD3</accession>
<dbReference type="PANTHER" id="PTHR42915">
    <property type="entry name" value="HYPOTHETICAL 460 KDA PROTEIN IN FEUA-SIGW INTERGENIC REGION [PRECURSOR]"/>
    <property type="match status" value="1"/>
</dbReference>
<evidence type="ECO:0000259" key="3">
    <source>
        <dbReference type="Pfam" id="PF20732"/>
    </source>
</evidence>